<dbReference type="AlphaFoldDB" id="A0A328HKI9"/>
<keyword evidence="2" id="KW-0560">Oxidoreductase</keyword>
<dbReference type="InterPro" id="IPR002347">
    <property type="entry name" value="SDR_fam"/>
</dbReference>
<dbReference type="Gene3D" id="3.40.50.720">
    <property type="entry name" value="NAD(P)-binding Rossmann-like Domain"/>
    <property type="match status" value="1"/>
</dbReference>
<dbReference type="SUPFAM" id="SSF51735">
    <property type="entry name" value="NAD(P)-binding Rossmann-fold domains"/>
    <property type="match status" value="1"/>
</dbReference>
<dbReference type="Pfam" id="PF00106">
    <property type="entry name" value="adh_short"/>
    <property type="match status" value="1"/>
</dbReference>
<dbReference type="PANTHER" id="PTHR44196">
    <property type="entry name" value="DEHYDROGENASE/REDUCTASE SDR FAMILY MEMBER 7B"/>
    <property type="match status" value="1"/>
</dbReference>
<organism evidence="5 6">
    <name type="scientific">Arthrobacter globiformis</name>
    <dbReference type="NCBI Taxonomy" id="1665"/>
    <lineage>
        <taxon>Bacteria</taxon>
        <taxon>Bacillati</taxon>
        <taxon>Actinomycetota</taxon>
        <taxon>Actinomycetes</taxon>
        <taxon>Micrococcales</taxon>
        <taxon>Micrococcaceae</taxon>
        <taxon>Arthrobacter</taxon>
    </lineage>
</organism>
<dbReference type="InterPro" id="IPR036291">
    <property type="entry name" value="NAD(P)-bd_dom_sf"/>
</dbReference>
<dbReference type="PIRSF" id="PIRSF000126">
    <property type="entry name" value="11-beta-HSD1"/>
    <property type="match status" value="1"/>
</dbReference>
<dbReference type="PRINTS" id="PR00080">
    <property type="entry name" value="SDRFAMILY"/>
</dbReference>
<evidence type="ECO:0000313" key="6">
    <source>
        <dbReference type="Proteomes" id="UP000249166"/>
    </source>
</evidence>
<comment type="similarity">
    <text evidence="1 3">Belongs to the short-chain dehydrogenases/reductases (SDR) family.</text>
</comment>
<feature type="region of interest" description="Disordered" evidence="4">
    <location>
        <begin position="247"/>
        <end position="267"/>
    </location>
</feature>
<sequence>MTPNTARPTALVTGATAGLGAEFARQLAEQGNNLVLVARDTARLQATADELQRRYGTTAEVLTADLTDDGGVAAVVGRLSDPSRPVDMLVNNAGIGLLHNFDENPIEDEKKHLRLHVQTAMELSHAALQGMLARGSGRIINVASVAAFLPRGSYSAAKAWLLSFSRWANLAYSPRGVKVTAVCPGFVHTEFHDRMGMDKSVAPGWTWLRPGRVVREALADNERGKAVSIPTKRYKVLAAAARVVPDRFTAGPPRRPQEPGVGSGASG</sequence>
<dbReference type="RefSeq" id="WP_111903295.1">
    <property type="nucleotide sequence ID" value="NZ_QLNP01000064.1"/>
</dbReference>
<dbReference type="OrthoDB" id="9797538at2"/>
<dbReference type="Proteomes" id="UP000249166">
    <property type="component" value="Unassembled WGS sequence"/>
</dbReference>
<evidence type="ECO:0000256" key="1">
    <source>
        <dbReference type="ARBA" id="ARBA00006484"/>
    </source>
</evidence>
<dbReference type="PANTHER" id="PTHR44196:SF2">
    <property type="entry name" value="SHORT-CHAIN DEHYDROGENASE-RELATED"/>
    <property type="match status" value="1"/>
</dbReference>
<dbReference type="EMBL" id="QLNP01000064">
    <property type="protein sequence ID" value="RAM37965.1"/>
    <property type="molecule type" value="Genomic_DNA"/>
</dbReference>
<gene>
    <name evidence="5" type="ORF">DBZ45_07540</name>
</gene>
<dbReference type="CDD" id="cd05233">
    <property type="entry name" value="SDR_c"/>
    <property type="match status" value="1"/>
</dbReference>
<dbReference type="GO" id="GO:0016491">
    <property type="term" value="F:oxidoreductase activity"/>
    <property type="evidence" value="ECO:0007669"/>
    <property type="project" value="UniProtKB-KW"/>
</dbReference>
<comment type="caution">
    <text evidence="5">The sequence shown here is derived from an EMBL/GenBank/DDBJ whole genome shotgun (WGS) entry which is preliminary data.</text>
</comment>
<evidence type="ECO:0000256" key="2">
    <source>
        <dbReference type="ARBA" id="ARBA00023002"/>
    </source>
</evidence>
<accession>A0A328HKI9</accession>
<evidence type="ECO:0000256" key="4">
    <source>
        <dbReference type="SAM" id="MobiDB-lite"/>
    </source>
</evidence>
<name>A0A328HKI9_ARTGO</name>
<evidence type="ECO:0000313" key="5">
    <source>
        <dbReference type="EMBL" id="RAM37965.1"/>
    </source>
</evidence>
<protein>
    <submittedName>
        <fullName evidence="5">Short-chain dehydrogenase</fullName>
    </submittedName>
</protein>
<reference evidence="5 6" key="1">
    <citation type="submission" date="2018-04" db="EMBL/GenBank/DDBJ databases">
        <title>Bacteria isolated from cave deposits of Manipur.</title>
        <authorList>
            <person name="Sahoo D."/>
            <person name="Sarangthem I."/>
            <person name="Nandeibam J."/>
        </authorList>
    </citation>
    <scope>NUCLEOTIDE SEQUENCE [LARGE SCALE GENOMIC DNA]</scope>
    <source>
        <strain evidence="6">mrc11</strain>
    </source>
</reference>
<proteinExistence type="inferred from homology"/>
<evidence type="ECO:0000256" key="3">
    <source>
        <dbReference type="RuleBase" id="RU000363"/>
    </source>
</evidence>
<dbReference type="PRINTS" id="PR00081">
    <property type="entry name" value="GDHRDH"/>
</dbReference>
<dbReference type="GO" id="GO:0016020">
    <property type="term" value="C:membrane"/>
    <property type="evidence" value="ECO:0007669"/>
    <property type="project" value="TreeGrafter"/>
</dbReference>